<dbReference type="InterPro" id="IPR039353">
    <property type="entry name" value="TF_Adf1"/>
</dbReference>
<feature type="compositionally biased region" description="Basic residues" evidence="1">
    <location>
        <begin position="203"/>
        <end position="215"/>
    </location>
</feature>
<accession>A0ABN7AZC5</accession>
<feature type="domain" description="MADF" evidence="2">
    <location>
        <begin position="15"/>
        <end position="102"/>
    </location>
</feature>
<dbReference type="SMART" id="SM00595">
    <property type="entry name" value="MADF"/>
    <property type="match status" value="1"/>
</dbReference>
<feature type="region of interest" description="Disordered" evidence="1">
    <location>
        <begin position="190"/>
        <end position="218"/>
    </location>
</feature>
<organism evidence="3 4">
    <name type="scientific">Nesidiocoris tenuis</name>
    <dbReference type="NCBI Taxonomy" id="355587"/>
    <lineage>
        <taxon>Eukaryota</taxon>
        <taxon>Metazoa</taxon>
        <taxon>Ecdysozoa</taxon>
        <taxon>Arthropoda</taxon>
        <taxon>Hexapoda</taxon>
        <taxon>Insecta</taxon>
        <taxon>Pterygota</taxon>
        <taxon>Neoptera</taxon>
        <taxon>Paraneoptera</taxon>
        <taxon>Hemiptera</taxon>
        <taxon>Heteroptera</taxon>
        <taxon>Panheteroptera</taxon>
        <taxon>Cimicomorpha</taxon>
        <taxon>Miridae</taxon>
        <taxon>Dicyphina</taxon>
        <taxon>Nesidiocoris</taxon>
    </lineage>
</organism>
<keyword evidence="4" id="KW-1185">Reference proteome</keyword>
<dbReference type="InterPro" id="IPR006578">
    <property type="entry name" value="MADF-dom"/>
</dbReference>
<dbReference type="PANTHER" id="PTHR12243">
    <property type="entry name" value="MADF DOMAIN TRANSCRIPTION FACTOR"/>
    <property type="match status" value="1"/>
</dbReference>
<evidence type="ECO:0000313" key="3">
    <source>
        <dbReference type="EMBL" id="BES97524.1"/>
    </source>
</evidence>
<proteinExistence type="predicted"/>
<evidence type="ECO:0000313" key="4">
    <source>
        <dbReference type="Proteomes" id="UP001307889"/>
    </source>
</evidence>
<dbReference type="Pfam" id="PF10545">
    <property type="entry name" value="MADF_DNA_bdg"/>
    <property type="match status" value="1"/>
</dbReference>
<gene>
    <name evidence="3" type="ORF">NTJ_10338</name>
</gene>
<reference evidence="3 4" key="1">
    <citation type="submission" date="2023-09" db="EMBL/GenBank/DDBJ databases">
        <title>Nesidiocoris tenuis whole genome shotgun sequence.</title>
        <authorList>
            <person name="Shibata T."/>
            <person name="Shimoda M."/>
            <person name="Kobayashi T."/>
            <person name="Uehara T."/>
        </authorList>
    </citation>
    <scope>NUCLEOTIDE SEQUENCE [LARGE SCALE GENOMIC DNA]</scope>
    <source>
        <strain evidence="3 4">Japan</strain>
    </source>
</reference>
<dbReference type="EMBL" id="AP028916">
    <property type="protein sequence ID" value="BES97524.1"/>
    <property type="molecule type" value="Genomic_DNA"/>
</dbReference>
<sequence length="290" mass="33346">MHSQSNGKAPFDSERLIEEIKRYPVLYDPASDKYKNIEYKEKIWRQISLTVQAKGGIEQCKRKWASFRDQLRRTLSKRKKSGRVIRKYKFEDNMAFLLPFLVETDNLRFDDEEDDDELMYTDTQDDTQSYQLDGMVSIKQESDKDLQGQLTVESCFQSPATSWDGNLAPAEKYSNEAVNFVPEPAGEKYFEGRAQDPTSSPRSRSRSPVRSRRSRSPASQLMAYLLAEKMAEKKMNTNLEKHPVDIFLSGLAPSLKSLSPILLNEAKGKIFAVVQEVELKQLTEMKPHQS</sequence>
<dbReference type="PANTHER" id="PTHR12243:SF60">
    <property type="entry name" value="SI:CH211-15D5.12-RELATED"/>
    <property type="match status" value="1"/>
</dbReference>
<name>A0ABN7AZC5_9HEMI</name>
<evidence type="ECO:0000259" key="2">
    <source>
        <dbReference type="PROSITE" id="PS51029"/>
    </source>
</evidence>
<protein>
    <recommendedName>
        <fullName evidence="2">MADF domain-containing protein</fullName>
    </recommendedName>
</protein>
<dbReference type="Proteomes" id="UP001307889">
    <property type="component" value="Chromosome 8"/>
</dbReference>
<evidence type="ECO:0000256" key="1">
    <source>
        <dbReference type="SAM" id="MobiDB-lite"/>
    </source>
</evidence>
<dbReference type="PROSITE" id="PS51029">
    <property type="entry name" value="MADF"/>
    <property type="match status" value="1"/>
</dbReference>